<organism evidence="1 2">
    <name type="scientific">Bacteroides ovatus (strain ATCC 8483 / DSM 1896 / JCM 5824 / BCRC 10623 / CCUG 4943 / NCTC 11153)</name>
    <dbReference type="NCBI Taxonomy" id="411476"/>
    <lineage>
        <taxon>Bacteria</taxon>
        <taxon>Pseudomonadati</taxon>
        <taxon>Bacteroidota</taxon>
        <taxon>Bacteroidia</taxon>
        <taxon>Bacteroidales</taxon>
        <taxon>Bacteroidaceae</taxon>
        <taxon>Bacteroides</taxon>
    </lineage>
</organism>
<evidence type="ECO:0000313" key="2">
    <source>
        <dbReference type="Proteomes" id="UP000005475"/>
    </source>
</evidence>
<name>A0AAN3A9M7_BACO1</name>
<reference evidence="1 2" key="1">
    <citation type="submission" date="2007-03" db="EMBL/GenBank/DDBJ databases">
        <authorList>
            <person name="Fulton L."/>
            <person name="Clifton S."/>
            <person name="Fulton B."/>
            <person name="Xu J."/>
            <person name="Minx P."/>
            <person name="Pepin K.H."/>
            <person name="Johnson M."/>
            <person name="Thiruvilangam P."/>
            <person name="Bhonagiri V."/>
            <person name="Nash W.E."/>
            <person name="Mardis E.R."/>
            <person name="Wilson R.K."/>
        </authorList>
    </citation>
    <scope>NUCLEOTIDE SEQUENCE [LARGE SCALE GENOMIC DNA]</scope>
    <source>
        <strain evidence="2">ATCC 8483 / DSM 1896 / JCM 5824 / BCRC 10623 / CCUG 4943 / NCTC 11153</strain>
    </source>
</reference>
<proteinExistence type="predicted"/>
<dbReference type="AlphaFoldDB" id="A0AAN3A9M7"/>
<dbReference type="Proteomes" id="UP000005475">
    <property type="component" value="Unassembled WGS sequence"/>
</dbReference>
<dbReference type="EMBL" id="AAXF02000046">
    <property type="protein sequence ID" value="EDO12383.1"/>
    <property type="molecule type" value="Genomic_DNA"/>
</dbReference>
<sequence>MLIFNKIDGFSFYKKILSVKKNWKVFSSIYLIIL</sequence>
<gene>
    <name evidence="1" type="ORF">BACOVA_01881</name>
</gene>
<protein>
    <submittedName>
        <fullName evidence="1">Uncharacterized protein</fullName>
    </submittedName>
</protein>
<comment type="caution">
    <text evidence="1">The sequence shown here is derived from an EMBL/GenBank/DDBJ whole genome shotgun (WGS) entry which is preliminary data.</text>
</comment>
<reference evidence="2" key="2">
    <citation type="submission" date="2007-04" db="EMBL/GenBank/DDBJ databases">
        <title>Draft genome sequence of Bacteroides ovatus (ATCC 8483).</title>
        <authorList>
            <person name="Sudarsanam P."/>
            <person name="Ley R."/>
            <person name="Guruge J."/>
            <person name="Turnbaugh P.J."/>
            <person name="Mahowald M."/>
            <person name="Liep D."/>
            <person name="Gordon J."/>
        </authorList>
    </citation>
    <scope>NUCLEOTIDE SEQUENCE [LARGE SCALE GENOMIC DNA]</scope>
    <source>
        <strain evidence="2">ATCC 8483 / DSM 1896 / JCM 5824 / BCRC 10623 / CCUG 4943 / NCTC 11153</strain>
    </source>
</reference>
<accession>A0AAN3A9M7</accession>
<evidence type="ECO:0000313" key="1">
    <source>
        <dbReference type="EMBL" id="EDO12383.1"/>
    </source>
</evidence>